<gene>
    <name evidence="8" type="ORF">FK529_09620</name>
</gene>
<keyword evidence="6" id="KW-1133">Transmembrane helix</keyword>
<dbReference type="SMART" id="SM00563">
    <property type="entry name" value="PlsC"/>
    <property type="match status" value="1"/>
</dbReference>
<protein>
    <submittedName>
        <fullName evidence="8">1-acyl-sn-glycerol-3-phosphate acyltransferase</fullName>
    </submittedName>
</protein>
<keyword evidence="4" id="KW-0443">Lipid metabolism</keyword>
<reference evidence="8 9" key="1">
    <citation type="submission" date="2019-06" db="EMBL/GenBank/DDBJ databases">
        <title>Tsukamurella conjunctivitidis sp. nov., Tsukamurella assacharolytica sp. nov. and Tsukamurella sputae sp. nov. isolated from patients with conjunctivitis, bacteraemia (lymphoma) and respiratory infection (sputum) in Hong Kong.</title>
        <authorList>
            <person name="Teng J.L.L."/>
            <person name="Lee H.H."/>
            <person name="Fong J.Y.H."/>
            <person name="Fok K.M.N."/>
            <person name="Lau S.K.P."/>
            <person name="Woo P.C.Y."/>
        </authorList>
    </citation>
    <scope>NUCLEOTIDE SEQUENCE [LARGE SCALE GENOMIC DNA]</scope>
    <source>
        <strain evidence="8 9">HKU71</strain>
    </source>
</reference>
<dbReference type="CDD" id="cd07989">
    <property type="entry name" value="LPLAT_AGPAT-like"/>
    <property type="match status" value="1"/>
</dbReference>
<dbReference type="PANTHER" id="PTHR10434">
    <property type="entry name" value="1-ACYL-SN-GLYCEROL-3-PHOSPHATE ACYLTRANSFERASE"/>
    <property type="match status" value="1"/>
</dbReference>
<evidence type="ECO:0000313" key="9">
    <source>
        <dbReference type="Proteomes" id="UP000317291"/>
    </source>
</evidence>
<keyword evidence="6" id="KW-0472">Membrane</keyword>
<dbReference type="RefSeq" id="WP_146560771.1">
    <property type="nucleotide sequence ID" value="NZ_VIGW01000004.1"/>
</dbReference>
<sequence>MIPVTELARHPWQQVSPCDGACSDGEPQETAAWLRAVRWAALVTVLVCGLLALALAYPCGATARRVVIRGGARAMLFSLGMRVEPVGNVPLRSLVVANHQSLLDIVAIASIAPAAFVAKADIFDVRPVATLMRAFGAIPLRRERLRELPGTVDHVADLLRRGGTVALFPEGTTYCGVHRGDFRPAFFQAAIDARADVVPVSLRYSMRLPGPARGARQSTVAAYVGDDTEISTLSRVIAARGVAVRVHATEVIDAGQWVTAGRGALAARAEAAVFADAEFDGAVAAAPVEAARAA</sequence>
<dbReference type="AlphaFoldDB" id="A0A5C5R8C9"/>
<comment type="pathway">
    <text evidence="1">Lipid metabolism.</text>
</comment>
<comment type="caution">
    <text evidence="8">The sequence shown here is derived from an EMBL/GenBank/DDBJ whole genome shotgun (WGS) entry which is preliminary data.</text>
</comment>
<keyword evidence="2" id="KW-0444">Lipid biosynthesis</keyword>
<name>A0A5C5R8C9_9ACTN</name>
<keyword evidence="5 8" id="KW-0012">Acyltransferase</keyword>
<evidence type="ECO:0000256" key="6">
    <source>
        <dbReference type="SAM" id="Phobius"/>
    </source>
</evidence>
<evidence type="ECO:0000259" key="7">
    <source>
        <dbReference type="SMART" id="SM00563"/>
    </source>
</evidence>
<evidence type="ECO:0000313" key="8">
    <source>
        <dbReference type="EMBL" id="TWS19447.1"/>
    </source>
</evidence>
<keyword evidence="9" id="KW-1185">Reference proteome</keyword>
<dbReference type="PANTHER" id="PTHR10434:SF64">
    <property type="entry name" value="1-ACYL-SN-GLYCEROL-3-PHOSPHATE ACYLTRANSFERASE-RELATED"/>
    <property type="match status" value="1"/>
</dbReference>
<dbReference type="OrthoDB" id="5184723at2"/>
<dbReference type="SUPFAM" id="SSF69593">
    <property type="entry name" value="Glycerol-3-phosphate (1)-acyltransferase"/>
    <property type="match status" value="1"/>
</dbReference>
<dbReference type="GO" id="GO:0006654">
    <property type="term" value="P:phosphatidic acid biosynthetic process"/>
    <property type="evidence" value="ECO:0007669"/>
    <property type="project" value="TreeGrafter"/>
</dbReference>
<feature type="transmembrane region" description="Helical" evidence="6">
    <location>
        <begin position="39"/>
        <end position="59"/>
    </location>
</feature>
<dbReference type="Proteomes" id="UP000317291">
    <property type="component" value="Unassembled WGS sequence"/>
</dbReference>
<dbReference type="InterPro" id="IPR002123">
    <property type="entry name" value="Plipid/glycerol_acylTrfase"/>
</dbReference>
<dbReference type="Pfam" id="PF01553">
    <property type="entry name" value="Acyltransferase"/>
    <property type="match status" value="1"/>
</dbReference>
<evidence type="ECO:0000256" key="4">
    <source>
        <dbReference type="ARBA" id="ARBA00023098"/>
    </source>
</evidence>
<evidence type="ECO:0000256" key="1">
    <source>
        <dbReference type="ARBA" id="ARBA00005189"/>
    </source>
</evidence>
<accession>A0A5C5R8C9</accession>
<keyword evidence="6" id="KW-0812">Transmembrane</keyword>
<feature type="domain" description="Phospholipid/glycerol acyltransferase" evidence="7">
    <location>
        <begin position="93"/>
        <end position="205"/>
    </location>
</feature>
<evidence type="ECO:0000256" key="3">
    <source>
        <dbReference type="ARBA" id="ARBA00022679"/>
    </source>
</evidence>
<organism evidence="8 9">
    <name type="scientific">Tsukamurella asaccharolytica</name>
    <dbReference type="NCBI Taxonomy" id="2592067"/>
    <lineage>
        <taxon>Bacteria</taxon>
        <taxon>Bacillati</taxon>
        <taxon>Actinomycetota</taxon>
        <taxon>Actinomycetes</taxon>
        <taxon>Mycobacteriales</taxon>
        <taxon>Tsukamurellaceae</taxon>
        <taxon>Tsukamurella</taxon>
    </lineage>
</organism>
<keyword evidence="3 8" id="KW-0808">Transferase</keyword>
<proteinExistence type="predicted"/>
<evidence type="ECO:0000256" key="5">
    <source>
        <dbReference type="ARBA" id="ARBA00023315"/>
    </source>
</evidence>
<dbReference type="EMBL" id="VIGW01000004">
    <property type="protein sequence ID" value="TWS19447.1"/>
    <property type="molecule type" value="Genomic_DNA"/>
</dbReference>
<evidence type="ECO:0000256" key="2">
    <source>
        <dbReference type="ARBA" id="ARBA00022516"/>
    </source>
</evidence>
<dbReference type="GO" id="GO:0003841">
    <property type="term" value="F:1-acylglycerol-3-phosphate O-acyltransferase activity"/>
    <property type="evidence" value="ECO:0007669"/>
    <property type="project" value="TreeGrafter"/>
</dbReference>